<keyword evidence="1" id="KW-0812">Transmembrane</keyword>
<keyword evidence="1" id="KW-1133">Transmembrane helix</keyword>
<proteinExistence type="predicted"/>
<dbReference type="KEGG" id="reo:HUE58_00550"/>
<evidence type="ECO:0000256" key="1">
    <source>
        <dbReference type="SAM" id="Phobius"/>
    </source>
</evidence>
<accession>A0A6N0HMZ7</accession>
<dbReference type="Proteomes" id="UP000509429">
    <property type="component" value="Chromosome"/>
</dbReference>
<dbReference type="RefSeq" id="WP_174605158.1">
    <property type="nucleotide sequence ID" value="NZ_CP054490.1"/>
</dbReference>
<gene>
    <name evidence="2" type="ORF">HUE58_00550</name>
</gene>
<reference evidence="2 3" key="1">
    <citation type="submission" date="2020-05" db="EMBL/GenBank/DDBJ databases">
        <title>Horizontal transmission and recombination maintain forever young bacterial symbiont genomes.</title>
        <authorList>
            <person name="Russell S.L."/>
            <person name="Pepper-Tunick E."/>
            <person name="Svedberg J."/>
            <person name="Byrne A."/>
            <person name="Ruelas Castillo J."/>
            <person name="Vollmers C."/>
            <person name="Beinart R.A."/>
            <person name="Corbett-Detig R."/>
        </authorList>
    </citation>
    <scope>NUCLEOTIDE SEQUENCE [LARGE SCALE GENOMIC DNA]</scope>
    <source>
        <strain evidence="2">JDF_Ridge</strain>
    </source>
</reference>
<name>A0A6N0HMZ7_9GAMM</name>
<dbReference type="EMBL" id="CP054490">
    <property type="protein sequence ID" value="QKQ23718.1"/>
    <property type="molecule type" value="Genomic_DNA"/>
</dbReference>
<dbReference type="AlphaFoldDB" id="A0A6N0HMZ7"/>
<evidence type="ECO:0000313" key="2">
    <source>
        <dbReference type="EMBL" id="QKQ23718.1"/>
    </source>
</evidence>
<organism evidence="2 3">
    <name type="scientific">Candidatus Ruthia endofausta</name>
    <dbReference type="NCBI Taxonomy" id="2738852"/>
    <lineage>
        <taxon>Bacteria</taxon>
        <taxon>Pseudomonadati</taxon>
        <taxon>Pseudomonadota</taxon>
        <taxon>Gammaproteobacteria</taxon>
        <taxon>Candidatus Pseudothioglobaceae</taxon>
        <taxon>Candidatus Ruthturnera</taxon>
    </lineage>
</organism>
<dbReference type="SUPFAM" id="SSF54001">
    <property type="entry name" value="Cysteine proteinases"/>
    <property type="match status" value="1"/>
</dbReference>
<keyword evidence="3" id="KW-1185">Reference proteome</keyword>
<evidence type="ECO:0000313" key="3">
    <source>
        <dbReference type="Proteomes" id="UP000509429"/>
    </source>
</evidence>
<dbReference type="InterPro" id="IPR038765">
    <property type="entry name" value="Papain-like_cys_pep_sf"/>
</dbReference>
<feature type="transmembrane region" description="Helical" evidence="1">
    <location>
        <begin position="12"/>
        <end position="29"/>
    </location>
</feature>
<sequence length="152" mass="18274">MALNYYLFYSEQPPFLAIALFLIYLNLILGKLRINFTRLVKIGDVIITSKDWKKPMSWFGHSAIMVSKYKVGEYLELCYGYYETDVILYLSKKKEFTVLRYKAFNEKFKTAFLKNLPNTKHKQYKIVEKTDGSVFYCSQYIIWYLYWKLLKI</sequence>
<keyword evidence="1" id="KW-0472">Membrane</keyword>
<protein>
    <submittedName>
        <fullName evidence="2">Uncharacterized protein</fullName>
    </submittedName>
</protein>